<keyword evidence="2" id="KW-1185">Reference proteome</keyword>
<gene>
    <name evidence="1" type="ORF">GBK04_12695</name>
</gene>
<proteinExistence type="predicted"/>
<sequence length="165" mass="18948">MYIRFDEIDFDARLWIYQANRMLTDQEVSLVTQTLEAALDGWEAHNHSLLASGKVFYNRFVVIAVDEAHEMPSGCSIDKSVHWLQELGQRLSVDFFDRSVAYLDEAGQVSTLPVAEVKQAIAKEVILSGTSVFDNLVATKAQWMKRWKVPADQTWMKRFFKETNV</sequence>
<dbReference type="AlphaFoldDB" id="A0A7C9FRX6"/>
<evidence type="ECO:0008006" key="3">
    <source>
        <dbReference type="Google" id="ProtNLM"/>
    </source>
</evidence>
<dbReference type="Proteomes" id="UP000479293">
    <property type="component" value="Unassembled WGS sequence"/>
</dbReference>
<evidence type="ECO:0000313" key="2">
    <source>
        <dbReference type="Proteomes" id="UP000479293"/>
    </source>
</evidence>
<protein>
    <recommendedName>
        <fullName evidence="3">ABC transporter ATPase</fullName>
    </recommendedName>
</protein>
<dbReference type="EMBL" id="WHLY01000002">
    <property type="protein sequence ID" value="MPR34192.1"/>
    <property type="molecule type" value="Genomic_DNA"/>
</dbReference>
<evidence type="ECO:0000313" key="1">
    <source>
        <dbReference type="EMBL" id="MPR34192.1"/>
    </source>
</evidence>
<comment type="caution">
    <text evidence="1">The sequence shown here is derived from an EMBL/GenBank/DDBJ whole genome shotgun (WGS) entry which is preliminary data.</text>
</comment>
<accession>A0A7C9FRX6</accession>
<dbReference type="RefSeq" id="WP_152760190.1">
    <property type="nucleotide sequence ID" value="NZ_WHLY01000002.1"/>
</dbReference>
<reference evidence="1 2" key="1">
    <citation type="submission" date="2019-10" db="EMBL/GenBank/DDBJ databases">
        <title>Draft Genome Sequence of Cytophagaceae sp. SJW1-29.</title>
        <authorList>
            <person name="Choi A."/>
        </authorList>
    </citation>
    <scope>NUCLEOTIDE SEQUENCE [LARGE SCALE GENOMIC DNA]</scope>
    <source>
        <strain evidence="1 2">SJW1-29</strain>
    </source>
</reference>
<name>A0A7C9FRX6_9BACT</name>
<organism evidence="1 2">
    <name type="scientific">Salmonirosea aquatica</name>
    <dbReference type="NCBI Taxonomy" id="2654236"/>
    <lineage>
        <taxon>Bacteria</taxon>
        <taxon>Pseudomonadati</taxon>
        <taxon>Bacteroidota</taxon>
        <taxon>Cytophagia</taxon>
        <taxon>Cytophagales</taxon>
        <taxon>Spirosomataceae</taxon>
        <taxon>Salmonirosea</taxon>
    </lineage>
</organism>